<evidence type="ECO:0000313" key="5">
    <source>
        <dbReference type="EMBL" id="GAA0459020.1"/>
    </source>
</evidence>
<reference evidence="5" key="3">
    <citation type="submission" date="2023-12" db="EMBL/GenBank/DDBJ databases">
        <authorList>
            <person name="Sun Q."/>
            <person name="Inoue M."/>
        </authorList>
    </citation>
    <scope>NUCLEOTIDE SEQUENCE</scope>
    <source>
        <strain evidence="5">JCM 12289</strain>
    </source>
</reference>
<dbReference type="InterPro" id="IPR001509">
    <property type="entry name" value="Epimerase_deHydtase"/>
</dbReference>
<reference evidence="6" key="2">
    <citation type="submission" date="2022-04" db="EMBL/GenBank/DDBJ databases">
        <title>Sequencing and genomic assembly of Halococcus dombrowskii.</title>
        <authorList>
            <person name="Lim S.W."/>
            <person name="MacLea K.S."/>
        </authorList>
    </citation>
    <scope>NUCLEOTIDE SEQUENCE</scope>
    <source>
        <strain evidence="6">H4</strain>
    </source>
</reference>
<keyword evidence="7" id="KW-1185">Reference proteome</keyword>
<dbReference type="KEGG" id="hdo:MUK72_03155"/>
<proteinExistence type="inferred from homology"/>
<dbReference type="GeneID" id="71760813"/>
<dbReference type="EMBL" id="CP095005">
    <property type="protein sequence ID" value="UOO95713.1"/>
    <property type="molecule type" value="Genomic_DNA"/>
</dbReference>
<dbReference type="Proteomes" id="UP001500962">
    <property type="component" value="Unassembled WGS sequence"/>
</dbReference>
<dbReference type="PANTHER" id="PTHR43103">
    <property type="entry name" value="NUCLEOSIDE-DIPHOSPHATE-SUGAR EPIMERASE"/>
    <property type="match status" value="1"/>
</dbReference>
<dbReference type="EMBL" id="BAAADN010000022">
    <property type="protein sequence ID" value="GAA0459020.1"/>
    <property type="molecule type" value="Genomic_DNA"/>
</dbReference>
<dbReference type="RefSeq" id="WP_244703850.1">
    <property type="nucleotide sequence ID" value="NZ_BAAADN010000022.1"/>
</dbReference>
<gene>
    <name evidence="5" type="primary">azf_1</name>
    <name evidence="5" type="ORF">GCM10008985_14170</name>
    <name evidence="6" type="ORF">MUK72_03155</name>
</gene>
<feature type="domain" description="NAD-dependent epimerase/dehydratase" evidence="4">
    <location>
        <begin position="4"/>
        <end position="197"/>
    </location>
</feature>
<sequence>MTRIAITGAAGNVGRTLLKGFDDHDVTPLTYDDEDDIDGIVCDVTDREAFTEALAGQDVLVHLAGNASAYADWDDVREVNIDGVYNAYEAAVANGLDRVVYASSNHAVNMADVVDPSEPETMKSDAPTVFSDTDARPDSYYGITKVAGEAIGNYYAARHDIEVVHARIGWLMDREELVDTQENPDHEYPEAYARFARAMWLSHRDCRDFLERAATAELAESPVAGHGVSRNDERYLSLTETQRALGYRPRDNAGEALEN</sequence>
<keyword evidence="3" id="KW-0520">NAD</keyword>
<evidence type="ECO:0000256" key="3">
    <source>
        <dbReference type="ARBA" id="ARBA00023027"/>
    </source>
</evidence>
<dbReference type="GO" id="GO:0016491">
    <property type="term" value="F:oxidoreductase activity"/>
    <property type="evidence" value="ECO:0007669"/>
    <property type="project" value="UniProtKB-KW"/>
</dbReference>
<protein>
    <submittedName>
        <fullName evidence="6">NAD(P)-dependent oxidoreductase</fullName>
    </submittedName>
    <submittedName>
        <fullName evidence="5">NAD-dependent glucose-6-phosphate dehydrogenase Azf</fullName>
    </submittedName>
</protein>
<evidence type="ECO:0000313" key="6">
    <source>
        <dbReference type="EMBL" id="UOO95713.1"/>
    </source>
</evidence>
<dbReference type="Pfam" id="PF01370">
    <property type="entry name" value="Epimerase"/>
    <property type="match status" value="1"/>
</dbReference>
<evidence type="ECO:0000256" key="1">
    <source>
        <dbReference type="ARBA" id="ARBA00007637"/>
    </source>
</evidence>
<reference evidence="5" key="1">
    <citation type="journal article" date="2014" name="Int. J. Syst. Evol. Microbiol.">
        <title>Complete genome sequence of Corynebacterium casei LMG S-19264T (=DSM 44701T), isolated from a smear-ripened cheese.</title>
        <authorList>
            <consortium name="US DOE Joint Genome Institute (JGI-PGF)"/>
            <person name="Walter F."/>
            <person name="Albersmeier A."/>
            <person name="Kalinowski J."/>
            <person name="Ruckert C."/>
        </authorList>
    </citation>
    <scope>NUCLEOTIDE SEQUENCE</scope>
    <source>
        <strain evidence="5">JCM 12289</strain>
    </source>
</reference>
<organism evidence="5 8">
    <name type="scientific">Halococcus dombrowskii</name>
    <dbReference type="NCBI Taxonomy" id="179637"/>
    <lineage>
        <taxon>Archaea</taxon>
        <taxon>Methanobacteriati</taxon>
        <taxon>Methanobacteriota</taxon>
        <taxon>Stenosarchaea group</taxon>
        <taxon>Halobacteria</taxon>
        <taxon>Halobacteriales</taxon>
        <taxon>Halococcaceae</taxon>
        <taxon>Halococcus</taxon>
    </lineage>
</organism>
<evidence type="ECO:0000313" key="8">
    <source>
        <dbReference type="Proteomes" id="UP001500962"/>
    </source>
</evidence>
<keyword evidence="2" id="KW-0560">Oxidoreductase</keyword>
<dbReference type="Proteomes" id="UP000830542">
    <property type="component" value="Chromosome"/>
</dbReference>
<dbReference type="InterPro" id="IPR036291">
    <property type="entry name" value="NAD(P)-bd_dom_sf"/>
</dbReference>
<dbReference type="Gene3D" id="3.40.50.720">
    <property type="entry name" value="NAD(P)-binding Rossmann-like Domain"/>
    <property type="match status" value="1"/>
</dbReference>
<evidence type="ECO:0000259" key="4">
    <source>
        <dbReference type="Pfam" id="PF01370"/>
    </source>
</evidence>
<dbReference type="PANTHER" id="PTHR43103:SF5">
    <property type="entry name" value="4-EPIMERASE, PUTATIVE (AFU_ORTHOLOGUE AFUA_7G00360)-RELATED"/>
    <property type="match status" value="1"/>
</dbReference>
<accession>A0AAV3SGF5</accession>
<name>A0AAV3SGF5_HALDO</name>
<evidence type="ECO:0000313" key="7">
    <source>
        <dbReference type="Proteomes" id="UP000830542"/>
    </source>
</evidence>
<evidence type="ECO:0000256" key="2">
    <source>
        <dbReference type="ARBA" id="ARBA00023002"/>
    </source>
</evidence>
<dbReference type="AlphaFoldDB" id="A0AAV3SGF5"/>
<dbReference type="SUPFAM" id="SSF51735">
    <property type="entry name" value="NAD(P)-binding Rossmann-fold domains"/>
    <property type="match status" value="1"/>
</dbReference>
<comment type="similarity">
    <text evidence="1">Belongs to the NAD(P)-dependent epimerase/dehydratase family.</text>
</comment>